<accession>A0ACC1LUJ4</accession>
<organism evidence="1 2">
    <name type="scientific">Coemansia aciculifera</name>
    <dbReference type="NCBI Taxonomy" id="417176"/>
    <lineage>
        <taxon>Eukaryota</taxon>
        <taxon>Fungi</taxon>
        <taxon>Fungi incertae sedis</taxon>
        <taxon>Zoopagomycota</taxon>
        <taxon>Kickxellomycotina</taxon>
        <taxon>Kickxellomycetes</taxon>
        <taxon>Kickxellales</taxon>
        <taxon>Kickxellaceae</taxon>
        <taxon>Coemansia</taxon>
    </lineage>
</organism>
<dbReference type="EMBL" id="JANBVB010003057">
    <property type="protein sequence ID" value="KAJ2880730.1"/>
    <property type="molecule type" value="Genomic_DNA"/>
</dbReference>
<reference evidence="1" key="1">
    <citation type="submission" date="2022-07" db="EMBL/GenBank/DDBJ databases">
        <title>Phylogenomic reconstructions and comparative analyses of Kickxellomycotina fungi.</title>
        <authorList>
            <person name="Reynolds N.K."/>
            <person name="Stajich J.E."/>
            <person name="Barry K."/>
            <person name="Grigoriev I.V."/>
            <person name="Crous P."/>
            <person name="Smith M.E."/>
        </authorList>
    </citation>
    <scope>NUCLEOTIDE SEQUENCE</scope>
    <source>
        <strain evidence="1">CBS 190363</strain>
    </source>
</reference>
<evidence type="ECO:0000313" key="2">
    <source>
        <dbReference type="Proteomes" id="UP001139981"/>
    </source>
</evidence>
<keyword evidence="2" id="KW-1185">Reference proteome</keyword>
<gene>
    <name evidence="1" type="ORF">IWW38_005902</name>
</gene>
<name>A0ACC1LUJ4_9FUNG</name>
<protein>
    <submittedName>
        <fullName evidence="1">Uncharacterized protein</fullName>
    </submittedName>
</protein>
<evidence type="ECO:0000313" key="1">
    <source>
        <dbReference type="EMBL" id="KAJ2880730.1"/>
    </source>
</evidence>
<sequence length="370" mass="39367">MSMASAQPSYNVGYAQAAPAPKMAATPASDVTRQRSYTVGPQQSSESRSNGAPSYQTHVRQSASTAGLQQKQQLPENGVGVPIPSRRDTVLSGGAGGMQQRPASFAGNATSGNSYGGAQEADQSLRIATAASSGFGTMSSTPPATFGQKDRGMSPFPSNVGPSSQPASMSAKGNNTGAAEQDATARDTFIEDVDPILLQPLPANVTPINFVKMTRPVFKFGGHISRPETVNWSKVDRQMATIKSLSVKLTVDVLATMHIGRPFATAIEQVRAVFTWIASNIQYDPSGAESNDDFEQQEAPNAVLQRRRSRGPGFAYLFDAMMSALGIESHTVRGYLRQPLDTYQGAVMPAANHVWNSVCLDGEYRLVDTA</sequence>
<comment type="caution">
    <text evidence="1">The sequence shown here is derived from an EMBL/GenBank/DDBJ whole genome shotgun (WGS) entry which is preliminary data.</text>
</comment>
<proteinExistence type="predicted"/>
<feature type="non-terminal residue" evidence="1">
    <location>
        <position position="370"/>
    </location>
</feature>
<dbReference type="Proteomes" id="UP001139981">
    <property type="component" value="Unassembled WGS sequence"/>
</dbReference>